<reference evidence="1 2" key="1">
    <citation type="submission" date="2019-04" db="EMBL/GenBank/DDBJ databases">
        <title>Microbes associate with the intestines of laboratory mice.</title>
        <authorList>
            <person name="Navarre W."/>
            <person name="Wong E."/>
            <person name="Huang K.C."/>
            <person name="Tropini C."/>
            <person name="Ng K."/>
            <person name="Yu B."/>
        </authorList>
    </citation>
    <scope>NUCLEOTIDE SEQUENCE [LARGE SCALE GENOMIC DNA]</scope>
    <source>
        <strain evidence="1 2">NM83_B4-11</strain>
    </source>
</reference>
<accession>A0ABY2QHS5</accession>
<dbReference type="EMBL" id="SSTI01000005">
    <property type="protein sequence ID" value="THG40260.1"/>
    <property type="molecule type" value="Genomic_DNA"/>
</dbReference>
<dbReference type="InterPro" id="IPR016064">
    <property type="entry name" value="NAD/diacylglycerol_kinase_sf"/>
</dbReference>
<dbReference type="Pfam" id="PF01513">
    <property type="entry name" value="NAD_kinase"/>
    <property type="match status" value="1"/>
</dbReference>
<protein>
    <recommendedName>
        <fullName evidence="3">ATP-NAD kinase</fullName>
    </recommendedName>
</protein>
<comment type="caution">
    <text evidence="1">The sequence shown here is derived from an EMBL/GenBank/DDBJ whole genome shotgun (WGS) entry which is preliminary data.</text>
</comment>
<dbReference type="PANTHER" id="PTHR40697:SF2">
    <property type="entry name" value="ATP-NAD KINASE-RELATED"/>
    <property type="match status" value="1"/>
</dbReference>
<dbReference type="Proteomes" id="UP000308038">
    <property type="component" value="Unassembled WGS sequence"/>
</dbReference>
<evidence type="ECO:0008006" key="3">
    <source>
        <dbReference type="Google" id="ProtNLM"/>
    </source>
</evidence>
<name>A0ABY2QHS5_9SPHN</name>
<dbReference type="Pfam" id="PF20143">
    <property type="entry name" value="NAD_kinase_C"/>
    <property type="match status" value="1"/>
</dbReference>
<proteinExistence type="predicted"/>
<sequence>MGFAQTGPRSCRRQSPAAGLRVARPSNWACKDARDPVLAWSLSWICANSAHYDCCANRTCVRLGLIVNPVAGIGGPLALKGSDGVSGSALATTAPSLTTARAAAALAALAGEPCTIVTSAGAMGEDAARSASIPCDLAHAAAAERTTSADTIAAARAILSAGVDLLVFAGGDGTARDLLAADLGCLPVIGIPAGVKMHSAVFATSPATAGTILKSCLTGYGRPPVAADVMDRDDRGAITLYGVLHVPRARGMQAAKATSASTSAADLERAAAALARELRGEPLAIIGPGATMMMVKHALAGCGTLLGVDAFAHGAPVAIDARAATLRRLTADTPPRLVLGVIGGQGFVLGRGNQQIDAAVIARAAPQGLIVLADAGKLAALSDATLLVDSGDAALDRAMEGYVRVRTAPGRSMMMKLRAA</sequence>
<evidence type="ECO:0000313" key="2">
    <source>
        <dbReference type="Proteomes" id="UP000308038"/>
    </source>
</evidence>
<organism evidence="1 2">
    <name type="scientific">Sphingomonas olei</name>
    <dbReference type="NCBI Taxonomy" id="1886787"/>
    <lineage>
        <taxon>Bacteria</taxon>
        <taxon>Pseudomonadati</taxon>
        <taxon>Pseudomonadota</taxon>
        <taxon>Alphaproteobacteria</taxon>
        <taxon>Sphingomonadales</taxon>
        <taxon>Sphingomonadaceae</taxon>
        <taxon>Sphingomonas</taxon>
    </lineage>
</organism>
<gene>
    <name evidence="1" type="ORF">E5988_08815</name>
</gene>
<dbReference type="InterPro" id="IPR039065">
    <property type="entry name" value="AcoX-like"/>
</dbReference>
<keyword evidence="2" id="KW-1185">Reference proteome</keyword>
<evidence type="ECO:0000313" key="1">
    <source>
        <dbReference type="EMBL" id="THG40260.1"/>
    </source>
</evidence>
<dbReference type="SUPFAM" id="SSF111331">
    <property type="entry name" value="NAD kinase/diacylglycerol kinase-like"/>
    <property type="match status" value="1"/>
</dbReference>
<dbReference type="PANTHER" id="PTHR40697">
    <property type="entry name" value="ACETOIN CATABOLISM PROTEIN X"/>
    <property type="match status" value="1"/>
</dbReference>
<dbReference type="InterPro" id="IPR002504">
    <property type="entry name" value="NADK"/>
</dbReference>